<protein>
    <submittedName>
        <fullName evidence="2">SDR family oxidoreductase</fullName>
    </submittedName>
</protein>
<dbReference type="Gene3D" id="3.40.50.720">
    <property type="entry name" value="NAD(P)-binding Rossmann-like Domain"/>
    <property type="match status" value="1"/>
</dbReference>
<name>A0ABY4M272_9ACTN</name>
<comment type="similarity">
    <text evidence="1">Belongs to the short-chain dehydrogenases/reductases (SDR) family.</text>
</comment>
<accession>A0ABY4M272</accession>
<dbReference type="EMBL" id="CP086322">
    <property type="protein sequence ID" value="UQA91288.1"/>
    <property type="molecule type" value="Genomic_DNA"/>
</dbReference>
<dbReference type="PRINTS" id="PR00081">
    <property type="entry name" value="GDHRDH"/>
</dbReference>
<dbReference type="Proteomes" id="UP000830115">
    <property type="component" value="Chromosome"/>
</dbReference>
<keyword evidence="3" id="KW-1185">Reference proteome</keyword>
<dbReference type="InterPro" id="IPR002347">
    <property type="entry name" value="SDR_fam"/>
</dbReference>
<dbReference type="RefSeq" id="WP_248862115.1">
    <property type="nucleotide sequence ID" value="NZ_CP086322.1"/>
</dbReference>
<dbReference type="SUPFAM" id="SSF51735">
    <property type="entry name" value="NAD(P)-binding Rossmann-fold domains"/>
    <property type="match status" value="1"/>
</dbReference>
<dbReference type="PRINTS" id="PR00080">
    <property type="entry name" value="SDRFAMILY"/>
</dbReference>
<evidence type="ECO:0000313" key="3">
    <source>
        <dbReference type="Proteomes" id="UP000830115"/>
    </source>
</evidence>
<dbReference type="PANTHER" id="PTHR42760">
    <property type="entry name" value="SHORT-CHAIN DEHYDROGENASES/REDUCTASES FAMILY MEMBER"/>
    <property type="match status" value="1"/>
</dbReference>
<dbReference type="PANTHER" id="PTHR42760:SF132">
    <property type="entry name" value="SHORT-CHAIN DEHYDROGENASE_REDUCTASE FAMILY PROTEIN"/>
    <property type="match status" value="1"/>
</dbReference>
<evidence type="ECO:0000313" key="2">
    <source>
        <dbReference type="EMBL" id="UQA91288.1"/>
    </source>
</evidence>
<dbReference type="InterPro" id="IPR036291">
    <property type="entry name" value="NAD(P)-bd_dom_sf"/>
</dbReference>
<organism evidence="2 3">
    <name type="scientific">Streptomyces halobius</name>
    <dbReference type="NCBI Taxonomy" id="2879846"/>
    <lineage>
        <taxon>Bacteria</taxon>
        <taxon>Bacillati</taxon>
        <taxon>Actinomycetota</taxon>
        <taxon>Actinomycetes</taxon>
        <taxon>Kitasatosporales</taxon>
        <taxon>Streptomycetaceae</taxon>
        <taxon>Streptomyces</taxon>
    </lineage>
</organism>
<gene>
    <name evidence="2" type="ORF">K9S39_04810</name>
</gene>
<dbReference type="NCBIfam" id="NF005559">
    <property type="entry name" value="PRK07231.1"/>
    <property type="match status" value="1"/>
</dbReference>
<sequence length="275" mass="29927">MTNNPTTDTADVFAMEPPERRLLDRRKALVTGADSGIGQAIAYRLAAHGAAVAINHVGDSTVAEAMVRKIESAGGKAITLPMDVTQEEQVRRAFARTAGAFHGLDLLVNNAGIERPFRLVDMELEWWQKVIDVNLTGTFLCSREAARIMLERGSRGAIVNITSVHETIPWAEYSHYCASKGGQRMFAQSIARELAPHGIRVLSVAPGAIETPINKDVLADPQRRKTVEDEIPLGRWGKVSDVAGVVAFLASERADYIVGSTVFVDGGMTLYPRFV</sequence>
<proteinExistence type="inferred from homology"/>
<reference evidence="2" key="1">
    <citation type="submission" date="2021-10" db="EMBL/GenBank/DDBJ databases">
        <title>Streptomyces nigrumlapis sp.nov.,an antimicrobial producing actinobacterium isolated from Black Gobi rocks.</title>
        <authorList>
            <person name="Wen Y."/>
            <person name="Zhang W."/>
            <person name="Liu X.G."/>
        </authorList>
    </citation>
    <scope>NUCLEOTIDE SEQUENCE</scope>
    <source>
        <strain evidence="2">ST13-2-2</strain>
    </source>
</reference>
<evidence type="ECO:0000256" key="1">
    <source>
        <dbReference type="ARBA" id="ARBA00006484"/>
    </source>
</evidence>
<dbReference type="Pfam" id="PF13561">
    <property type="entry name" value="adh_short_C2"/>
    <property type="match status" value="1"/>
</dbReference>